<dbReference type="Gene3D" id="2.120.10.30">
    <property type="entry name" value="TolB, C-terminal domain"/>
    <property type="match status" value="1"/>
</dbReference>
<keyword evidence="1" id="KW-0732">Signal</keyword>
<proteinExistence type="predicted"/>
<dbReference type="Proteomes" id="UP000198287">
    <property type="component" value="Unassembled WGS sequence"/>
</dbReference>
<dbReference type="OrthoDB" id="507128at2759"/>
<dbReference type="SUPFAM" id="SSF50952">
    <property type="entry name" value="Soluble quinoprotein glucose dehydrogenase"/>
    <property type="match status" value="1"/>
</dbReference>
<dbReference type="Pfam" id="PF22807">
    <property type="entry name" value="TrAA12"/>
    <property type="match status" value="1"/>
</dbReference>
<evidence type="ECO:0000259" key="2">
    <source>
        <dbReference type="Pfam" id="PF22807"/>
    </source>
</evidence>
<protein>
    <submittedName>
        <fullName evidence="3">L-sorbosone dehydrogenase</fullName>
    </submittedName>
</protein>
<keyword evidence="4" id="KW-1185">Reference proteome</keyword>
<sequence length="425" mass="46647">MANLSRVTLTVLLAPLFFAVVVHGQANFTTGPSFYAAKWANVPTPRGIMMDSFGDVLLVSRSVAQIFAVFDDPEGTPVVLQITNETGLELNHALTYSAGYLYASSKSSVYRWPYTPGQRRTIDVPAQLVVHNIPGSESAAFITRPVIFDARMNFYVGVGAGVNTPPEPDSNRTRIRKFGVLNSDNFPIDFDNGEVFADGVRNEVGVDFDASGTLWGVENGITGGITRPDLGTDDFTMFNPTEELNRFNKPGAHYGYPYCFSSYMLQDNPPGTQFAWHSFLNDGIHSDEWCRNRSNVEPPVLAMPAHEAPLGITFYDGRGCNSVEGSFPCIMRGDAFVSFHGSTCCGATPPVGYRVAHLPFDKATLIPTGEILNVIYDPEKERCVNNGERATCFRPVSVTFDYNGHMIVTVDSTGELFKVYYNGTL</sequence>
<dbReference type="InterPro" id="IPR011041">
    <property type="entry name" value="Quinoprot_gluc/sorb_DH_b-prop"/>
</dbReference>
<organism evidence="3 4">
    <name type="scientific">Folsomia candida</name>
    <name type="common">Springtail</name>
    <dbReference type="NCBI Taxonomy" id="158441"/>
    <lineage>
        <taxon>Eukaryota</taxon>
        <taxon>Metazoa</taxon>
        <taxon>Ecdysozoa</taxon>
        <taxon>Arthropoda</taxon>
        <taxon>Hexapoda</taxon>
        <taxon>Collembola</taxon>
        <taxon>Entomobryomorpha</taxon>
        <taxon>Isotomoidea</taxon>
        <taxon>Isotomidae</taxon>
        <taxon>Proisotominae</taxon>
        <taxon>Folsomia</taxon>
    </lineage>
</organism>
<comment type="caution">
    <text evidence="3">The sequence shown here is derived from an EMBL/GenBank/DDBJ whole genome shotgun (WGS) entry which is preliminary data.</text>
</comment>
<reference evidence="3 4" key="1">
    <citation type="submission" date="2015-12" db="EMBL/GenBank/DDBJ databases">
        <title>The genome of Folsomia candida.</title>
        <authorList>
            <person name="Faddeeva A."/>
            <person name="Derks M.F."/>
            <person name="Anvar Y."/>
            <person name="Smit S."/>
            <person name="Van Straalen N."/>
            <person name="Roelofs D."/>
        </authorList>
    </citation>
    <scope>NUCLEOTIDE SEQUENCE [LARGE SCALE GENOMIC DNA]</scope>
    <source>
        <strain evidence="3 4">VU population</strain>
        <tissue evidence="3">Whole body</tissue>
    </source>
</reference>
<evidence type="ECO:0000313" key="4">
    <source>
        <dbReference type="Proteomes" id="UP000198287"/>
    </source>
</evidence>
<feature type="chain" id="PRO_5013031009" evidence="1">
    <location>
        <begin position="25"/>
        <end position="425"/>
    </location>
</feature>
<dbReference type="InterPro" id="IPR054539">
    <property type="entry name" value="Beta-prop_PDH"/>
</dbReference>
<accession>A0A226F5E3</accession>
<dbReference type="InterPro" id="IPR011042">
    <property type="entry name" value="6-blade_b-propeller_TolB-like"/>
</dbReference>
<dbReference type="EMBL" id="LNIX01000001">
    <property type="protein sequence ID" value="OXA64126.1"/>
    <property type="molecule type" value="Genomic_DNA"/>
</dbReference>
<evidence type="ECO:0000313" key="3">
    <source>
        <dbReference type="EMBL" id="OXA64126.1"/>
    </source>
</evidence>
<feature type="domain" description="Pyrroloquinoline quinone-dependent pyranose dehydrogenase beta-propeller" evidence="2">
    <location>
        <begin position="39"/>
        <end position="420"/>
    </location>
</feature>
<name>A0A226F5E3_FOLCA</name>
<feature type="signal peptide" evidence="1">
    <location>
        <begin position="1"/>
        <end position="24"/>
    </location>
</feature>
<gene>
    <name evidence="3" type="ORF">Fcan01_00755</name>
</gene>
<dbReference type="AlphaFoldDB" id="A0A226F5E3"/>
<evidence type="ECO:0000256" key="1">
    <source>
        <dbReference type="SAM" id="SignalP"/>
    </source>
</evidence>